<dbReference type="Gene3D" id="1.10.1200.10">
    <property type="entry name" value="ACP-like"/>
    <property type="match status" value="1"/>
</dbReference>
<proteinExistence type="predicted"/>
<organism evidence="1 2">
    <name type="scientific">Filimonas lacunae</name>
    <dbReference type="NCBI Taxonomy" id="477680"/>
    <lineage>
        <taxon>Bacteria</taxon>
        <taxon>Pseudomonadati</taxon>
        <taxon>Bacteroidota</taxon>
        <taxon>Chitinophagia</taxon>
        <taxon>Chitinophagales</taxon>
        <taxon>Chitinophagaceae</taxon>
        <taxon>Filimonas</taxon>
    </lineage>
</organism>
<gene>
    <name evidence="1" type="ORF">SAMN05421788_111125</name>
</gene>
<dbReference type="AlphaFoldDB" id="A0A1N7RB88"/>
<dbReference type="STRING" id="477680.SAMN05421788_111125"/>
<evidence type="ECO:0000313" key="2">
    <source>
        <dbReference type="Proteomes" id="UP000186917"/>
    </source>
</evidence>
<accession>A0A1N7RB88</accession>
<dbReference type="SUPFAM" id="SSF47336">
    <property type="entry name" value="ACP-like"/>
    <property type="match status" value="1"/>
</dbReference>
<dbReference type="Proteomes" id="UP000186917">
    <property type="component" value="Unassembled WGS sequence"/>
</dbReference>
<dbReference type="InterPro" id="IPR036736">
    <property type="entry name" value="ACP-like_sf"/>
</dbReference>
<name>A0A1N7RB88_9BACT</name>
<reference evidence="2" key="1">
    <citation type="submission" date="2017-01" db="EMBL/GenBank/DDBJ databases">
        <authorList>
            <person name="Varghese N."/>
            <person name="Submissions S."/>
        </authorList>
    </citation>
    <scope>NUCLEOTIDE SEQUENCE [LARGE SCALE GENOMIC DNA]</scope>
    <source>
        <strain evidence="2">DSM 21054</strain>
    </source>
</reference>
<dbReference type="RefSeq" id="WP_076381975.1">
    <property type="nucleotide sequence ID" value="NZ_AP017422.1"/>
</dbReference>
<dbReference type="EMBL" id="FTOR01000011">
    <property type="protein sequence ID" value="SIT32403.1"/>
    <property type="molecule type" value="Genomic_DNA"/>
</dbReference>
<protein>
    <submittedName>
        <fullName evidence="1">Acyl carrier protein</fullName>
    </submittedName>
</protein>
<dbReference type="OrthoDB" id="883085at2"/>
<sequence length="173" mass="19902">MGLDSAELLMDVERYFNIQIPGRESENIFTIQNMVDVVATHLQVTYDRALLRNKVFESIMHALAKSGRMGQWVMSDTLSSCIDLYHKEQWNTFQEYLILSVPCIGERYWGKLTWGAFTDAVCMANYEELIERERISSRYEIYIAIGGLTVNKTGVAYYEIAPEKSFTDDLGID</sequence>
<evidence type="ECO:0000313" key="1">
    <source>
        <dbReference type="EMBL" id="SIT32403.1"/>
    </source>
</evidence>
<keyword evidence="2" id="KW-1185">Reference proteome</keyword>